<organism evidence="1 2">
    <name type="scientific">Cellvibrio polysaccharolyticus</name>
    <dbReference type="NCBI Taxonomy" id="2082724"/>
    <lineage>
        <taxon>Bacteria</taxon>
        <taxon>Pseudomonadati</taxon>
        <taxon>Pseudomonadota</taxon>
        <taxon>Gammaproteobacteria</taxon>
        <taxon>Cellvibrionales</taxon>
        <taxon>Cellvibrionaceae</taxon>
        <taxon>Cellvibrio</taxon>
    </lineage>
</organism>
<comment type="caution">
    <text evidence="1">The sequence shown here is derived from an EMBL/GenBank/DDBJ whole genome shotgun (WGS) entry which is preliminary data.</text>
</comment>
<name>A0A928YUV1_9GAMM</name>
<evidence type="ECO:0000313" key="2">
    <source>
        <dbReference type="Proteomes" id="UP000652567"/>
    </source>
</evidence>
<accession>A0A928YUV1</accession>
<dbReference type="AlphaFoldDB" id="A0A928YUV1"/>
<sequence length="71" mass="8459">MHLAQISCTNNQSCFFYFFSNEVIIKLLFFNEEKFPKKYKTIAISNILKCAKKLSLIFSTTFMRKQHNQEI</sequence>
<dbReference type="Proteomes" id="UP000652567">
    <property type="component" value="Unassembled WGS sequence"/>
</dbReference>
<dbReference type="EMBL" id="PRDL01000002">
    <property type="protein sequence ID" value="MBE8719111.1"/>
    <property type="molecule type" value="Genomic_DNA"/>
</dbReference>
<proteinExistence type="predicted"/>
<protein>
    <submittedName>
        <fullName evidence="1">Uncharacterized protein</fullName>
    </submittedName>
</protein>
<evidence type="ECO:0000313" key="1">
    <source>
        <dbReference type="EMBL" id="MBE8719111.1"/>
    </source>
</evidence>
<gene>
    <name evidence="1" type="ORF">C4F51_18185</name>
</gene>
<keyword evidence="2" id="KW-1185">Reference proteome</keyword>
<reference evidence="1" key="1">
    <citation type="submission" date="2018-07" db="EMBL/GenBank/DDBJ databases">
        <title>Genome assembly of strain Ka43.</title>
        <authorList>
            <person name="Kukolya J."/>
            <person name="Nagy I."/>
            <person name="Horvath B."/>
            <person name="Toth A."/>
        </authorList>
    </citation>
    <scope>NUCLEOTIDE SEQUENCE</scope>
    <source>
        <strain evidence="1">KB43</strain>
    </source>
</reference>